<evidence type="ECO:0000313" key="5">
    <source>
        <dbReference type="Proteomes" id="UP000564496"/>
    </source>
</evidence>
<dbReference type="Proteomes" id="UP000564496">
    <property type="component" value="Unassembled WGS sequence"/>
</dbReference>
<dbReference type="Gene3D" id="3.40.50.2300">
    <property type="match status" value="2"/>
</dbReference>
<dbReference type="InterPro" id="IPR028081">
    <property type="entry name" value="Leu-bd"/>
</dbReference>
<organism evidence="4 5">
    <name type="scientific">Nocardioides panzhihuensis</name>
    <dbReference type="NCBI Taxonomy" id="860243"/>
    <lineage>
        <taxon>Bacteria</taxon>
        <taxon>Bacillati</taxon>
        <taxon>Actinomycetota</taxon>
        <taxon>Actinomycetes</taxon>
        <taxon>Propionibacteriales</taxon>
        <taxon>Nocardioidaceae</taxon>
        <taxon>Nocardioides</taxon>
    </lineage>
</organism>
<protein>
    <submittedName>
        <fullName evidence="4">Branched-chain amino acid transport system substrate-binding protein</fullName>
    </submittedName>
</protein>
<keyword evidence="2" id="KW-0732">Signal</keyword>
<comment type="caution">
    <text evidence="4">The sequence shown here is derived from an EMBL/GenBank/DDBJ whole genome shotgun (WGS) entry which is preliminary data.</text>
</comment>
<dbReference type="Pfam" id="PF13458">
    <property type="entry name" value="Peripla_BP_6"/>
    <property type="match status" value="1"/>
</dbReference>
<dbReference type="EMBL" id="JACBZR010000001">
    <property type="protein sequence ID" value="NYI75566.1"/>
    <property type="molecule type" value="Genomic_DNA"/>
</dbReference>
<evidence type="ECO:0000256" key="1">
    <source>
        <dbReference type="ARBA" id="ARBA00010062"/>
    </source>
</evidence>
<dbReference type="AlphaFoldDB" id="A0A7Z0DH98"/>
<sequence>MKYANSYLGGIGGHPIELKICKGKEDAASAADCANQFVEAKVAAVVVTNTGQGDAMAPIITKAGIPYTSYSGASGSELASPNSFLWTAGFPAVLATMASHAASEGHKSVTLYVTDNAAALGGAKAMGEPAFKAAGVELKLVPVPLGTPDATPQVSAGLKDKPGAIGVVGDATMCASVLKPLKTLGTDVEKMVINYCTEDSVLDAIGKDGVEGATMITSTDATSSDDEVVVYKAILGKYAPDVNPIGAASAGYQSMMGFIRAAEGVQGEVTPESLITAISSAKDVPLPLGAGLTFSCDGKQMPGLTGPCSAKAIVGTVKDGSVAEYAPAS</sequence>
<reference evidence="4 5" key="1">
    <citation type="submission" date="2020-07" db="EMBL/GenBank/DDBJ databases">
        <title>Sequencing the genomes of 1000 actinobacteria strains.</title>
        <authorList>
            <person name="Klenk H.-P."/>
        </authorList>
    </citation>
    <scope>NUCLEOTIDE SEQUENCE [LARGE SCALE GENOMIC DNA]</scope>
    <source>
        <strain evidence="4 5">DSM 26487</strain>
    </source>
</reference>
<evidence type="ECO:0000259" key="3">
    <source>
        <dbReference type="Pfam" id="PF13458"/>
    </source>
</evidence>
<dbReference type="InterPro" id="IPR051010">
    <property type="entry name" value="BCAA_transport"/>
</dbReference>
<dbReference type="SUPFAM" id="SSF53822">
    <property type="entry name" value="Periplasmic binding protein-like I"/>
    <property type="match status" value="1"/>
</dbReference>
<proteinExistence type="inferred from homology"/>
<evidence type="ECO:0000313" key="4">
    <source>
        <dbReference type="EMBL" id="NYI75566.1"/>
    </source>
</evidence>
<feature type="domain" description="Leucine-binding protein" evidence="3">
    <location>
        <begin position="8"/>
        <end position="299"/>
    </location>
</feature>
<comment type="similarity">
    <text evidence="1">Belongs to the leucine-binding protein family.</text>
</comment>
<evidence type="ECO:0000256" key="2">
    <source>
        <dbReference type="ARBA" id="ARBA00022729"/>
    </source>
</evidence>
<dbReference type="InterPro" id="IPR028082">
    <property type="entry name" value="Peripla_BP_I"/>
</dbReference>
<keyword evidence="5" id="KW-1185">Reference proteome</keyword>
<gene>
    <name evidence="4" type="ORF">BJ988_000214</name>
</gene>
<accession>A0A7Z0DH98</accession>
<dbReference type="PANTHER" id="PTHR30483">
    <property type="entry name" value="LEUCINE-SPECIFIC-BINDING PROTEIN"/>
    <property type="match status" value="1"/>
</dbReference>
<name>A0A7Z0DH98_9ACTN</name>
<dbReference type="PANTHER" id="PTHR30483:SF6">
    <property type="entry name" value="PERIPLASMIC BINDING PROTEIN OF ABC TRANSPORTER FOR NATURAL AMINO ACIDS"/>
    <property type="match status" value="1"/>
</dbReference>